<protein>
    <submittedName>
        <fullName evidence="7">Cytochrome c</fullName>
    </submittedName>
</protein>
<evidence type="ECO:0000256" key="2">
    <source>
        <dbReference type="ARBA" id="ARBA00022723"/>
    </source>
</evidence>
<feature type="chain" id="PRO_5018100481" evidence="5">
    <location>
        <begin position="20"/>
        <end position="136"/>
    </location>
</feature>
<dbReference type="PANTHER" id="PTHR35008:SF8">
    <property type="entry name" value="ALCOHOL DEHYDROGENASE CYTOCHROME C SUBUNIT"/>
    <property type="match status" value="1"/>
</dbReference>
<dbReference type="OrthoDB" id="9811395at2"/>
<feature type="domain" description="Cytochrome c" evidence="6">
    <location>
        <begin position="30"/>
        <end position="118"/>
    </location>
</feature>
<gene>
    <name evidence="7" type="ORF">EGM88_01405</name>
</gene>
<keyword evidence="5" id="KW-0732">Signal</keyword>
<evidence type="ECO:0000256" key="3">
    <source>
        <dbReference type="ARBA" id="ARBA00023004"/>
    </source>
</evidence>
<dbReference type="InterPro" id="IPR051459">
    <property type="entry name" value="Cytochrome_c-type_DH"/>
</dbReference>
<accession>A0A3N4P5N9</accession>
<dbReference type="EMBL" id="RPFJ01000002">
    <property type="protein sequence ID" value="RPD99950.1"/>
    <property type="molecule type" value="Genomic_DNA"/>
</dbReference>
<organism evidence="7 8">
    <name type="scientific">Aureibaculum marinum</name>
    <dbReference type="NCBI Taxonomy" id="2487930"/>
    <lineage>
        <taxon>Bacteria</taxon>
        <taxon>Pseudomonadati</taxon>
        <taxon>Bacteroidota</taxon>
        <taxon>Flavobacteriia</taxon>
        <taxon>Flavobacteriales</taxon>
        <taxon>Flavobacteriaceae</taxon>
        <taxon>Aureibaculum</taxon>
    </lineage>
</organism>
<evidence type="ECO:0000259" key="6">
    <source>
        <dbReference type="PROSITE" id="PS51007"/>
    </source>
</evidence>
<keyword evidence="3 4" id="KW-0408">Iron</keyword>
<keyword evidence="1 4" id="KW-0349">Heme</keyword>
<keyword evidence="2 4" id="KW-0479">Metal-binding</keyword>
<dbReference type="Gene3D" id="1.10.760.10">
    <property type="entry name" value="Cytochrome c-like domain"/>
    <property type="match status" value="1"/>
</dbReference>
<evidence type="ECO:0000256" key="5">
    <source>
        <dbReference type="SAM" id="SignalP"/>
    </source>
</evidence>
<evidence type="ECO:0000256" key="4">
    <source>
        <dbReference type="PROSITE-ProRule" id="PRU00433"/>
    </source>
</evidence>
<evidence type="ECO:0000313" key="8">
    <source>
        <dbReference type="Proteomes" id="UP000270856"/>
    </source>
</evidence>
<dbReference type="PROSITE" id="PS51007">
    <property type="entry name" value="CYTC"/>
    <property type="match status" value="1"/>
</dbReference>
<dbReference type="GO" id="GO:0020037">
    <property type="term" value="F:heme binding"/>
    <property type="evidence" value="ECO:0007669"/>
    <property type="project" value="InterPro"/>
</dbReference>
<comment type="caution">
    <text evidence="7">The sequence shown here is derived from an EMBL/GenBank/DDBJ whole genome shotgun (WGS) entry which is preliminary data.</text>
</comment>
<reference evidence="7 8" key="1">
    <citation type="submission" date="2018-11" db="EMBL/GenBank/DDBJ databases">
        <title>Aureibaculum marinum gen. nov., sp. nov., a member of the family Flavobacteriaceae isolated from the Bohai Sea.</title>
        <authorList>
            <person name="Ji X."/>
        </authorList>
    </citation>
    <scope>NUCLEOTIDE SEQUENCE [LARGE SCALE GENOMIC DNA]</scope>
    <source>
        <strain evidence="7 8">BH-SD17</strain>
    </source>
</reference>
<dbReference type="RefSeq" id="WP_123896142.1">
    <property type="nucleotide sequence ID" value="NZ_RPFJ01000002.1"/>
</dbReference>
<dbReference type="AlphaFoldDB" id="A0A3N4P5N9"/>
<evidence type="ECO:0000313" key="7">
    <source>
        <dbReference type="EMBL" id="RPD99950.1"/>
    </source>
</evidence>
<dbReference type="InterPro" id="IPR036909">
    <property type="entry name" value="Cyt_c-like_dom_sf"/>
</dbReference>
<dbReference type="PANTHER" id="PTHR35008">
    <property type="entry name" value="BLL4482 PROTEIN-RELATED"/>
    <property type="match status" value="1"/>
</dbReference>
<dbReference type="GO" id="GO:0009055">
    <property type="term" value="F:electron transfer activity"/>
    <property type="evidence" value="ECO:0007669"/>
    <property type="project" value="InterPro"/>
</dbReference>
<dbReference type="GO" id="GO:0046872">
    <property type="term" value="F:metal ion binding"/>
    <property type="evidence" value="ECO:0007669"/>
    <property type="project" value="UniProtKB-KW"/>
</dbReference>
<proteinExistence type="predicted"/>
<evidence type="ECO:0000256" key="1">
    <source>
        <dbReference type="ARBA" id="ARBA00022617"/>
    </source>
</evidence>
<sequence length="136" mass="15132">MIRFISFCLLFLSSVLVFGQSKEKGKNFKKSIERGALVYEDFCMNCHMPDGKGVENVTPPLALSDYLINNREASIKAVKFGQSGAIIVNGITYNGTMAPMGLSDNEIADVMNYITNNFGNTNDKMFTKEEVLKIEK</sequence>
<dbReference type="SUPFAM" id="SSF46626">
    <property type="entry name" value="Cytochrome c"/>
    <property type="match status" value="1"/>
</dbReference>
<name>A0A3N4P5N9_9FLAO</name>
<dbReference type="Pfam" id="PF00034">
    <property type="entry name" value="Cytochrom_C"/>
    <property type="match status" value="1"/>
</dbReference>
<dbReference type="Proteomes" id="UP000270856">
    <property type="component" value="Unassembled WGS sequence"/>
</dbReference>
<keyword evidence="8" id="KW-1185">Reference proteome</keyword>
<dbReference type="InterPro" id="IPR009056">
    <property type="entry name" value="Cyt_c-like_dom"/>
</dbReference>
<feature type="signal peptide" evidence="5">
    <location>
        <begin position="1"/>
        <end position="19"/>
    </location>
</feature>